<protein>
    <submittedName>
        <fullName evidence="1">Uncharacterized protein</fullName>
    </submittedName>
</protein>
<gene>
    <name evidence="1" type="ORF">LCGC14_2946930</name>
</gene>
<sequence length="127" mass="14526">APERNGTVGGIVLQKFRELRYPELYRDDKGKEGWYTSASAKPPKIDRYNMLKQYEEAIRLRATVVRSFEAIGEMSTFIRSDGGKYKALSGRMDDRVLARAITWQIRSTKPRGTFGFGSYKRLASSYS</sequence>
<name>A0A0F9A7K4_9ZZZZ</name>
<dbReference type="AlphaFoldDB" id="A0A0F9A7K4"/>
<feature type="non-terminal residue" evidence="1">
    <location>
        <position position="1"/>
    </location>
</feature>
<evidence type="ECO:0000313" key="1">
    <source>
        <dbReference type="EMBL" id="KKK68151.1"/>
    </source>
</evidence>
<accession>A0A0F9A7K4</accession>
<proteinExistence type="predicted"/>
<dbReference type="Gene3D" id="3.30.420.240">
    <property type="match status" value="1"/>
</dbReference>
<reference evidence="1" key="1">
    <citation type="journal article" date="2015" name="Nature">
        <title>Complex archaea that bridge the gap between prokaryotes and eukaryotes.</title>
        <authorList>
            <person name="Spang A."/>
            <person name="Saw J.H."/>
            <person name="Jorgensen S.L."/>
            <person name="Zaremba-Niedzwiedzka K."/>
            <person name="Martijn J."/>
            <person name="Lind A.E."/>
            <person name="van Eijk R."/>
            <person name="Schleper C."/>
            <person name="Guy L."/>
            <person name="Ettema T.J."/>
        </authorList>
    </citation>
    <scope>NUCLEOTIDE SEQUENCE</scope>
</reference>
<comment type="caution">
    <text evidence="1">The sequence shown here is derived from an EMBL/GenBank/DDBJ whole genome shotgun (WGS) entry which is preliminary data.</text>
</comment>
<organism evidence="1">
    <name type="scientific">marine sediment metagenome</name>
    <dbReference type="NCBI Taxonomy" id="412755"/>
    <lineage>
        <taxon>unclassified sequences</taxon>
        <taxon>metagenomes</taxon>
        <taxon>ecological metagenomes</taxon>
    </lineage>
</organism>
<dbReference type="EMBL" id="LAZR01059269">
    <property type="protein sequence ID" value="KKK68151.1"/>
    <property type="molecule type" value="Genomic_DNA"/>
</dbReference>